<evidence type="ECO:0000256" key="1">
    <source>
        <dbReference type="SAM" id="SignalP"/>
    </source>
</evidence>
<name>A0ABS0Q5L6_9BACT</name>
<dbReference type="Proteomes" id="UP000625631">
    <property type="component" value="Unassembled WGS sequence"/>
</dbReference>
<reference evidence="2 3" key="1">
    <citation type="submission" date="2020-12" db="EMBL/GenBank/DDBJ databases">
        <title>Hymenobacter sp.</title>
        <authorList>
            <person name="Kim M.K."/>
        </authorList>
    </citation>
    <scope>NUCLEOTIDE SEQUENCE [LARGE SCALE GENOMIC DNA]</scope>
    <source>
        <strain evidence="2 3">BT442</strain>
    </source>
</reference>
<evidence type="ECO:0000313" key="3">
    <source>
        <dbReference type="Proteomes" id="UP000625631"/>
    </source>
</evidence>
<organism evidence="2 3">
    <name type="scientific">Hymenobacter negativus</name>
    <dbReference type="NCBI Taxonomy" id="2795026"/>
    <lineage>
        <taxon>Bacteria</taxon>
        <taxon>Pseudomonadati</taxon>
        <taxon>Bacteroidota</taxon>
        <taxon>Cytophagia</taxon>
        <taxon>Cytophagales</taxon>
        <taxon>Hymenobacteraceae</taxon>
        <taxon>Hymenobacter</taxon>
    </lineage>
</organism>
<protein>
    <submittedName>
        <fullName evidence="2">Uncharacterized protein</fullName>
    </submittedName>
</protein>
<keyword evidence="1" id="KW-0732">Signal</keyword>
<dbReference type="EMBL" id="JAEDAE010000002">
    <property type="protein sequence ID" value="MBH8557953.1"/>
    <property type="molecule type" value="Genomic_DNA"/>
</dbReference>
<proteinExistence type="predicted"/>
<sequence length="301" mass="31810">MQNLSTLFFGALFIVGASTTSQAQSLVSGFMAGKGHGSVVVSGTAERYDDVYLAPEKISGVPIFQEVRVNSLNLYGTYGLSDKIDAVISLPYIQSKGRAPGAVIDNLNSYYSTQGYTNVRQGLQDLTALFKFKSYSREIGSSILDLLGVVSFSTPVSDYQTNTGYGYIIAIGNRATKYTAAGVAHLKTSSGVFATGQVGYSLRTGPVPDALVGEVKLGYAGPKVYLEGNASFQESNGGTDIAAQNFTGFFPSTRVNYIRLGASAYRPITNGFGLTLGASTYVAGRNIGKSTGYSAGITYNF</sequence>
<feature type="signal peptide" evidence="1">
    <location>
        <begin position="1"/>
        <end position="23"/>
    </location>
</feature>
<dbReference type="RefSeq" id="WP_198075045.1">
    <property type="nucleotide sequence ID" value="NZ_JAEDAE010000002.1"/>
</dbReference>
<keyword evidence="3" id="KW-1185">Reference proteome</keyword>
<feature type="chain" id="PRO_5047446499" evidence="1">
    <location>
        <begin position="24"/>
        <end position="301"/>
    </location>
</feature>
<gene>
    <name evidence="2" type="ORF">I7X13_07845</name>
</gene>
<accession>A0ABS0Q5L6</accession>
<comment type="caution">
    <text evidence="2">The sequence shown here is derived from an EMBL/GenBank/DDBJ whole genome shotgun (WGS) entry which is preliminary data.</text>
</comment>
<evidence type="ECO:0000313" key="2">
    <source>
        <dbReference type="EMBL" id="MBH8557953.1"/>
    </source>
</evidence>